<organism evidence="2 3">
    <name type="scientific">Rhizopogon vinicolor AM-OR11-026</name>
    <dbReference type="NCBI Taxonomy" id="1314800"/>
    <lineage>
        <taxon>Eukaryota</taxon>
        <taxon>Fungi</taxon>
        <taxon>Dikarya</taxon>
        <taxon>Basidiomycota</taxon>
        <taxon>Agaricomycotina</taxon>
        <taxon>Agaricomycetes</taxon>
        <taxon>Agaricomycetidae</taxon>
        <taxon>Boletales</taxon>
        <taxon>Suillineae</taxon>
        <taxon>Rhizopogonaceae</taxon>
        <taxon>Rhizopogon</taxon>
    </lineage>
</organism>
<evidence type="ECO:0000256" key="1">
    <source>
        <dbReference type="SAM" id="MobiDB-lite"/>
    </source>
</evidence>
<gene>
    <name evidence="2" type="ORF">K503DRAFT_49020</name>
</gene>
<sequence length="93" mass="10727">MPSLRLQFMLILKQETLVCMRYDFVISSTAEAIRHPDYHHPNAPLDRTTCQTLYHQRLPVKLLGQHRKPNLPQISTCYPTKPVTAHRSGLSSM</sequence>
<proteinExistence type="predicted"/>
<dbReference type="Proteomes" id="UP000092154">
    <property type="component" value="Unassembled WGS sequence"/>
</dbReference>
<accession>A0A1B7MGR8</accession>
<evidence type="ECO:0000313" key="3">
    <source>
        <dbReference type="Proteomes" id="UP000092154"/>
    </source>
</evidence>
<dbReference type="OrthoDB" id="10417415at2759"/>
<dbReference type="AlphaFoldDB" id="A0A1B7MGR8"/>
<dbReference type="EMBL" id="KV449239">
    <property type="protein sequence ID" value="OAX31793.1"/>
    <property type="molecule type" value="Genomic_DNA"/>
</dbReference>
<evidence type="ECO:0000313" key="2">
    <source>
        <dbReference type="EMBL" id="OAX31793.1"/>
    </source>
</evidence>
<protein>
    <submittedName>
        <fullName evidence="2">Uncharacterized protein</fullName>
    </submittedName>
</protein>
<feature type="region of interest" description="Disordered" evidence="1">
    <location>
        <begin position="74"/>
        <end position="93"/>
    </location>
</feature>
<dbReference type="InParanoid" id="A0A1B7MGR8"/>
<keyword evidence="3" id="KW-1185">Reference proteome</keyword>
<reference evidence="2 3" key="1">
    <citation type="submission" date="2016-06" db="EMBL/GenBank/DDBJ databases">
        <title>Comparative genomics of the ectomycorrhizal sister species Rhizopogon vinicolor and Rhizopogon vesiculosus (Basidiomycota: Boletales) reveals a divergence of the mating type B locus.</title>
        <authorList>
            <consortium name="DOE Joint Genome Institute"/>
            <person name="Mujic A.B."/>
            <person name="Kuo A."/>
            <person name="Tritt A."/>
            <person name="Lipzen A."/>
            <person name="Chen C."/>
            <person name="Johnson J."/>
            <person name="Sharma A."/>
            <person name="Barry K."/>
            <person name="Grigoriev I.V."/>
            <person name="Spatafora J.W."/>
        </authorList>
    </citation>
    <scope>NUCLEOTIDE SEQUENCE [LARGE SCALE GENOMIC DNA]</scope>
    <source>
        <strain evidence="2 3">AM-OR11-026</strain>
    </source>
</reference>
<name>A0A1B7MGR8_9AGAM</name>